<dbReference type="KEGG" id="qsa:O6P43_001735"/>
<reference evidence="1 2" key="1">
    <citation type="journal article" date="2023" name="Science">
        <title>Elucidation of the pathway for biosynthesis of saponin adjuvants from the soapbark tree.</title>
        <authorList>
            <person name="Reed J."/>
            <person name="Orme A."/>
            <person name="El-Demerdash A."/>
            <person name="Owen C."/>
            <person name="Martin L.B.B."/>
            <person name="Misra R.C."/>
            <person name="Kikuchi S."/>
            <person name="Rejzek M."/>
            <person name="Martin A.C."/>
            <person name="Harkess A."/>
            <person name="Leebens-Mack J."/>
            <person name="Louveau T."/>
            <person name="Stephenson M.J."/>
            <person name="Osbourn A."/>
        </authorList>
    </citation>
    <scope>NUCLEOTIDE SEQUENCE [LARGE SCALE GENOMIC DNA]</scope>
    <source>
        <strain evidence="1">S10</strain>
    </source>
</reference>
<dbReference type="Proteomes" id="UP001163823">
    <property type="component" value="Chromosome 1"/>
</dbReference>
<comment type="caution">
    <text evidence="1">The sequence shown here is derived from an EMBL/GenBank/DDBJ whole genome shotgun (WGS) entry which is preliminary data.</text>
</comment>
<gene>
    <name evidence="1" type="ORF">O6P43_001735</name>
</gene>
<evidence type="ECO:0000313" key="2">
    <source>
        <dbReference type="Proteomes" id="UP001163823"/>
    </source>
</evidence>
<evidence type="ECO:0000313" key="1">
    <source>
        <dbReference type="EMBL" id="KAJ7982636.1"/>
    </source>
</evidence>
<protein>
    <submittedName>
        <fullName evidence="1">Uncharacterized protein</fullName>
    </submittedName>
</protein>
<keyword evidence="2" id="KW-1185">Reference proteome</keyword>
<accession>A0AAD7QLK5</accession>
<dbReference type="EMBL" id="JARAOO010000001">
    <property type="protein sequence ID" value="KAJ7982636.1"/>
    <property type="molecule type" value="Genomic_DNA"/>
</dbReference>
<dbReference type="AlphaFoldDB" id="A0AAD7QLK5"/>
<proteinExistence type="predicted"/>
<organism evidence="1 2">
    <name type="scientific">Quillaja saponaria</name>
    <name type="common">Soap bark tree</name>
    <dbReference type="NCBI Taxonomy" id="32244"/>
    <lineage>
        <taxon>Eukaryota</taxon>
        <taxon>Viridiplantae</taxon>
        <taxon>Streptophyta</taxon>
        <taxon>Embryophyta</taxon>
        <taxon>Tracheophyta</taxon>
        <taxon>Spermatophyta</taxon>
        <taxon>Magnoliopsida</taxon>
        <taxon>eudicotyledons</taxon>
        <taxon>Gunneridae</taxon>
        <taxon>Pentapetalae</taxon>
        <taxon>rosids</taxon>
        <taxon>fabids</taxon>
        <taxon>Fabales</taxon>
        <taxon>Quillajaceae</taxon>
        <taxon>Quillaja</taxon>
    </lineage>
</organism>
<name>A0AAD7QLK5_QUISA</name>
<sequence length="103" mass="12091">MQKPTHPEPEIESSNNEIVEVQEESIVFVDVLMKTNIINLKFLMNFQLHNQYMIKLLKVLQLDKVGEAVEIDLLDPEAQDDKIFKLNKRFQFSLLKTSILSFR</sequence>